<evidence type="ECO:0000256" key="1">
    <source>
        <dbReference type="ARBA" id="ARBA00022670"/>
    </source>
</evidence>
<dbReference type="PROSITE" id="PS00138">
    <property type="entry name" value="SUBTILASE_SER"/>
    <property type="match status" value="1"/>
</dbReference>
<feature type="domain" description="DUF7580" evidence="7">
    <location>
        <begin position="163"/>
        <end position="492"/>
    </location>
</feature>
<dbReference type="GO" id="GO:0004252">
    <property type="term" value="F:serine-type endopeptidase activity"/>
    <property type="evidence" value="ECO:0007669"/>
    <property type="project" value="UniProtKB-UniRule"/>
</dbReference>
<dbReference type="InterPro" id="IPR000209">
    <property type="entry name" value="Peptidase_S8/S53_dom"/>
</dbReference>
<dbReference type="CDD" id="cd00306">
    <property type="entry name" value="Peptidases_S8_S53"/>
    <property type="match status" value="1"/>
</dbReference>
<dbReference type="PANTHER" id="PTHR35186:SF4">
    <property type="entry name" value="PRION-INHIBITION AND PROPAGATION HELO DOMAIN-CONTAINING PROTEIN"/>
    <property type="match status" value="1"/>
</dbReference>
<evidence type="ECO:0000313" key="8">
    <source>
        <dbReference type="EMBL" id="KAJ4158476.1"/>
    </source>
</evidence>
<evidence type="ECO:0000313" key="9">
    <source>
        <dbReference type="Proteomes" id="UP001144673"/>
    </source>
</evidence>
<dbReference type="InterPro" id="IPR036852">
    <property type="entry name" value="Peptidase_S8/S53_dom_sf"/>
</dbReference>
<dbReference type="InterPro" id="IPR056002">
    <property type="entry name" value="DUF7580"/>
</dbReference>
<feature type="active site" description="Charge relay system" evidence="4">
    <location>
        <position position="836"/>
    </location>
</feature>
<feature type="domain" description="Peptidase S8/S53" evidence="6">
    <location>
        <begin position="631"/>
        <end position="852"/>
    </location>
</feature>
<keyword evidence="3 4" id="KW-0720">Serine protease</keyword>
<reference evidence="8" key="1">
    <citation type="journal article" date="2023" name="Access Microbiol">
        <title>De-novo genome assembly for Akanthomyces muscarius, a biocontrol agent of insect agricultural pests.</title>
        <authorList>
            <person name="Erdos Z."/>
            <person name="Studholme D.J."/>
            <person name="Raymond B."/>
            <person name="Sharma M."/>
        </authorList>
    </citation>
    <scope>NUCLEOTIDE SEQUENCE</scope>
    <source>
        <strain evidence="8">Ve6</strain>
    </source>
</reference>
<dbReference type="Proteomes" id="UP001144673">
    <property type="component" value="Unassembled WGS sequence"/>
</dbReference>
<feature type="active site" description="Charge relay system" evidence="4">
    <location>
        <position position="637"/>
    </location>
</feature>
<evidence type="ECO:0000256" key="4">
    <source>
        <dbReference type="PROSITE-ProRule" id="PRU01240"/>
    </source>
</evidence>
<comment type="similarity">
    <text evidence="4 5">Belongs to the peptidase S8 family.</text>
</comment>
<protein>
    <recommendedName>
        <fullName evidence="10">Peptidase S8/S53 domain-containing protein</fullName>
    </recommendedName>
</protein>
<dbReference type="PRINTS" id="PR00723">
    <property type="entry name" value="SUBTILISIN"/>
</dbReference>
<dbReference type="GeneID" id="80896158"/>
<dbReference type="InterPro" id="IPR015500">
    <property type="entry name" value="Peptidase_S8_subtilisin-rel"/>
</dbReference>
<dbReference type="KEGG" id="amus:LMH87_008999"/>
<evidence type="ECO:0000256" key="2">
    <source>
        <dbReference type="ARBA" id="ARBA00022801"/>
    </source>
</evidence>
<sequence>MDVDETPGLLRSVFGFLARKPLQRPIKKPKSLRARTQDAWLQTDAFLQHDANTFDEMEPEQRKRTLHALEGYIEVNADRELDSNSLPEGPYPKLQALRNMVDSPNSDQGLTIHIGKRSRQRDQIIEEIEQMERDSKRRRVITREEPSASENLEDADTDFAMLTRRHLVSLDNALRKQWVCVCQKCSGLSVRLSLPQKKDSKVETSFHVFFGVRSVPATSLQEAKITIKDAYNRGRSLSAPADSGAGDLAHICQSITDSLGQQNCLHLTLEHGIFQRLRPQPKTFGGDKMSRTMSLAALFKRQQELRGSSSALSLKGKRVLAITLASALLPFLETPWLQPSFNHSKILFFQPLEDEQLPDITKPFIAMEHIPITTAGKKTGTNVSSSDVSNQSIHPNASVLALGILLCELHHLTSVEHWQKDADTERNVNTDWYTCLEILKTLEAEAGLDYYLATKACLHWEYLPAGQDADFESETVQRLFYQNVVKRLEAEMFKSWRLRVEDLGSFDSQENENCWGSIGREVVRLETGKNDFSTNTNDVGRSPAQRSMSENVLPSFNSDMVVQKSAQPARAQVTEDSTNSLYFFDASHQTGCEQENPLSRKWMDNLLSSINQFVDPFEPVQAGALQTVESVRIAILDSGFDAENPLLRDDLGRIDPRIKAAQSFVHDTEPQDIRDEIGHGTHALGLLLTVAPCAEIYIGKIAHRATLNRNTYDDIAKAINHAVSEWKVDIISMSFGIREYNQPMKRAISNALHSQTLLFAAASNDGANLGRAFPAKYPSIFCIHSTDGNGNPSAFNPTADDKDVNFSLLGENVSSYWPVGLANGLSEPVNAMSGTSVATPIAAGLAASVLSFVRQQDQHARVGSDLLGPWLKDVHSMDMVLKSMASQTRGAGYNYIRPSELFDKGASREKVYDKIKDLRRHMYD</sequence>
<feature type="active site" description="Charge relay system" evidence="4">
    <location>
        <position position="679"/>
    </location>
</feature>
<proteinExistence type="inferred from homology"/>
<dbReference type="Gene3D" id="3.40.50.200">
    <property type="entry name" value="Peptidase S8/S53 domain"/>
    <property type="match status" value="1"/>
</dbReference>
<dbReference type="EMBL" id="JAJHUN010000006">
    <property type="protein sequence ID" value="KAJ4158476.1"/>
    <property type="molecule type" value="Genomic_DNA"/>
</dbReference>
<dbReference type="AlphaFoldDB" id="A0A9W8QHF1"/>
<dbReference type="RefSeq" id="XP_056056843.1">
    <property type="nucleotide sequence ID" value="XM_056202262.1"/>
</dbReference>
<dbReference type="PROSITE" id="PS51892">
    <property type="entry name" value="SUBTILASE"/>
    <property type="match status" value="1"/>
</dbReference>
<keyword evidence="1 4" id="KW-0645">Protease</keyword>
<organism evidence="8 9">
    <name type="scientific">Akanthomyces muscarius</name>
    <name type="common">Entomopathogenic fungus</name>
    <name type="synonym">Lecanicillium muscarium</name>
    <dbReference type="NCBI Taxonomy" id="2231603"/>
    <lineage>
        <taxon>Eukaryota</taxon>
        <taxon>Fungi</taxon>
        <taxon>Dikarya</taxon>
        <taxon>Ascomycota</taxon>
        <taxon>Pezizomycotina</taxon>
        <taxon>Sordariomycetes</taxon>
        <taxon>Hypocreomycetidae</taxon>
        <taxon>Hypocreales</taxon>
        <taxon>Cordycipitaceae</taxon>
        <taxon>Akanthomyces</taxon>
    </lineage>
</organism>
<evidence type="ECO:0000256" key="5">
    <source>
        <dbReference type="RuleBase" id="RU003355"/>
    </source>
</evidence>
<gene>
    <name evidence="8" type="ORF">LMH87_008999</name>
</gene>
<dbReference type="SUPFAM" id="SSF52743">
    <property type="entry name" value="Subtilisin-like"/>
    <property type="match status" value="1"/>
</dbReference>
<dbReference type="InterPro" id="IPR023827">
    <property type="entry name" value="Peptidase_S8_Asp-AS"/>
</dbReference>
<evidence type="ECO:0000259" key="6">
    <source>
        <dbReference type="Pfam" id="PF00082"/>
    </source>
</evidence>
<dbReference type="Pfam" id="PF24476">
    <property type="entry name" value="DUF7580"/>
    <property type="match status" value="1"/>
</dbReference>
<comment type="caution">
    <text evidence="8">The sequence shown here is derived from an EMBL/GenBank/DDBJ whole genome shotgun (WGS) entry which is preliminary data.</text>
</comment>
<name>A0A9W8QHF1_AKAMU</name>
<dbReference type="PROSITE" id="PS00136">
    <property type="entry name" value="SUBTILASE_ASP"/>
    <property type="match status" value="1"/>
</dbReference>
<evidence type="ECO:0000259" key="7">
    <source>
        <dbReference type="Pfam" id="PF24476"/>
    </source>
</evidence>
<evidence type="ECO:0008006" key="10">
    <source>
        <dbReference type="Google" id="ProtNLM"/>
    </source>
</evidence>
<dbReference type="GO" id="GO:0006508">
    <property type="term" value="P:proteolysis"/>
    <property type="evidence" value="ECO:0007669"/>
    <property type="project" value="UniProtKB-KW"/>
</dbReference>
<evidence type="ECO:0000256" key="3">
    <source>
        <dbReference type="ARBA" id="ARBA00022825"/>
    </source>
</evidence>
<keyword evidence="9" id="KW-1185">Reference proteome</keyword>
<keyword evidence="2 4" id="KW-0378">Hydrolase</keyword>
<dbReference type="PANTHER" id="PTHR35186">
    <property type="entry name" value="ANK_REP_REGION DOMAIN-CONTAINING PROTEIN"/>
    <property type="match status" value="1"/>
</dbReference>
<dbReference type="Pfam" id="PF00082">
    <property type="entry name" value="Peptidase_S8"/>
    <property type="match status" value="1"/>
</dbReference>
<dbReference type="InterPro" id="IPR023828">
    <property type="entry name" value="Peptidase_S8_Ser-AS"/>
</dbReference>
<accession>A0A9W8QHF1</accession>